<dbReference type="PANTHER" id="PTHR34135">
    <property type="entry name" value="LYSOZYME"/>
    <property type="match status" value="1"/>
</dbReference>
<dbReference type="AlphaFoldDB" id="A0A087BZI4"/>
<evidence type="ECO:0000256" key="3">
    <source>
        <dbReference type="SAM" id="SignalP"/>
    </source>
</evidence>
<dbReference type="Gene3D" id="2.80.10.50">
    <property type="match status" value="2"/>
</dbReference>
<dbReference type="EMBL" id="JGZE01000016">
    <property type="protein sequence ID" value="KFI76434.1"/>
    <property type="molecule type" value="Genomic_DNA"/>
</dbReference>
<keyword evidence="5" id="KW-0378">Hydrolase</keyword>
<dbReference type="Gene3D" id="2.10.270.10">
    <property type="entry name" value="Cholin Binding"/>
    <property type="match status" value="3"/>
</dbReference>
<feature type="compositionally biased region" description="Low complexity" evidence="2">
    <location>
        <begin position="51"/>
        <end position="60"/>
    </location>
</feature>
<dbReference type="SUPFAM" id="SSF50370">
    <property type="entry name" value="Ricin B-like lectins"/>
    <property type="match status" value="1"/>
</dbReference>
<dbReference type="InterPro" id="IPR002053">
    <property type="entry name" value="Glyco_hydro_25"/>
</dbReference>
<feature type="region of interest" description="Disordered" evidence="2">
    <location>
        <begin position="28"/>
        <end position="68"/>
    </location>
</feature>
<feature type="domain" description="Ricin B lectin" evidence="4">
    <location>
        <begin position="528"/>
        <end position="590"/>
    </location>
</feature>
<dbReference type="OrthoDB" id="287365at2"/>
<dbReference type="eggNOG" id="COG5263">
    <property type="taxonomic scope" value="Bacteria"/>
</dbReference>
<dbReference type="PANTHER" id="PTHR34135:SF2">
    <property type="entry name" value="LYSOZYME"/>
    <property type="match status" value="1"/>
</dbReference>
<dbReference type="eggNOG" id="COG2730">
    <property type="taxonomic scope" value="Bacteria"/>
</dbReference>
<evidence type="ECO:0000313" key="6">
    <source>
        <dbReference type="Proteomes" id="UP000029082"/>
    </source>
</evidence>
<dbReference type="GO" id="GO:0016052">
    <property type="term" value="P:carbohydrate catabolic process"/>
    <property type="evidence" value="ECO:0007669"/>
    <property type="project" value="TreeGrafter"/>
</dbReference>
<name>A0A087BZI4_9BIFI</name>
<feature type="chain" id="PRO_5038901030" evidence="3">
    <location>
        <begin position="27"/>
        <end position="811"/>
    </location>
</feature>
<reference evidence="5 6" key="1">
    <citation type="submission" date="2014-03" db="EMBL/GenBank/DDBJ databases">
        <title>Genomics of Bifidobacteria.</title>
        <authorList>
            <person name="Ventura M."/>
            <person name="Milani C."/>
            <person name="Lugli G.A."/>
        </authorList>
    </citation>
    <scope>NUCLEOTIDE SEQUENCE [LARGE SCALE GENOMIC DNA]</scope>
    <source>
        <strain evidence="5 6">DSM 21395</strain>
    </source>
</reference>
<comment type="similarity">
    <text evidence="1">Belongs to the glycosyl hydrolase 25 family.</text>
</comment>
<organism evidence="5 6">
    <name type="scientific">Bifidobacterium mongoliense DSM 21395</name>
    <dbReference type="NCBI Taxonomy" id="1437603"/>
    <lineage>
        <taxon>Bacteria</taxon>
        <taxon>Bacillati</taxon>
        <taxon>Actinomycetota</taxon>
        <taxon>Actinomycetes</taxon>
        <taxon>Bifidobacteriales</taxon>
        <taxon>Bifidobacteriaceae</taxon>
        <taxon>Bifidobacterium</taxon>
    </lineage>
</organism>
<dbReference type="InterPro" id="IPR017853">
    <property type="entry name" value="GH"/>
</dbReference>
<dbReference type="GO" id="GO:0003796">
    <property type="term" value="F:lysozyme activity"/>
    <property type="evidence" value="ECO:0007669"/>
    <property type="project" value="InterPro"/>
</dbReference>
<dbReference type="Pfam" id="PF14200">
    <property type="entry name" value="RicinB_lectin_2"/>
    <property type="match status" value="2"/>
</dbReference>
<feature type="compositionally biased region" description="Basic and acidic residues" evidence="2">
    <location>
        <begin position="159"/>
        <end position="170"/>
    </location>
</feature>
<feature type="signal peptide" evidence="3">
    <location>
        <begin position="1"/>
        <end position="26"/>
    </location>
</feature>
<dbReference type="Pfam" id="PF01183">
    <property type="entry name" value="Glyco_hydro_25"/>
    <property type="match status" value="1"/>
</dbReference>
<dbReference type="GeneID" id="93095281"/>
<dbReference type="Proteomes" id="UP000029082">
    <property type="component" value="Unassembled WGS sequence"/>
</dbReference>
<gene>
    <name evidence="5" type="ORF">BMON_1734</name>
</gene>
<dbReference type="GO" id="GO:0009253">
    <property type="term" value="P:peptidoglycan catabolic process"/>
    <property type="evidence" value="ECO:0007669"/>
    <property type="project" value="InterPro"/>
</dbReference>
<dbReference type="SUPFAM" id="SSF51445">
    <property type="entry name" value="(Trans)glycosidases"/>
    <property type="match status" value="1"/>
</dbReference>
<dbReference type="PROSITE" id="PS51904">
    <property type="entry name" value="GLYCOSYL_HYDROL_F25_2"/>
    <property type="match status" value="1"/>
</dbReference>
<dbReference type="PROSITE" id="PS50231">
    <property type="entry name" value="RICIN_B_LECTIN"/>
    <property type="match status" value="1"/>
</dbReference>
<proteinExistence type="inferred from homology"/>
<dbReference type="eggNOG" id="COG3757">
    <property type="taxonomic scope" value="Bacteria"/>
</dbReference>
<evidence type="ECO:0000256" key="1">
    <source>
        <dbReference type="ARBA" id="ARBA00010646"/>
    </source>
</evidence>
<dbReference type="SUPFAM" id="SSF69360">
    <property type="entry name" value="Cell wall binding repeat"/>
    <property type="match status" value="1"/>
</dbReference>
<dbReference type="CDD" id="cd00161">
    <property type="entry name" value="beta-trefoil_Ricin-like"/>
    <property type="match status" value="2"/>
</dbReference>
<evidence type="ECO:0000259" key="4">
    <source>
        <dbReference type="Pfam" id="PF14200"/>
    </source>
</evidence>
<dbReference type="InterPro" id="IPR000772">
    <property type="entry name" value="Ricin_B_lectin"/>
</dbReference>
<keyword evidence="3" id="KW-0732">Signal</keyword>
<evidence type="ECO:0000256" key="2">
    <source>
        <dbReference type="SAM" id="MobiDB-lite"/>
    </source>
</evidence>
<comment type="caution">
    <text evidence="5">The sequence shown here is derived from an EMBL/GenBank/DDBJ whole genome shotgun (WGS) entry which is preliminary data.</text>
</comment>
<dbReference type="Gene3D" id="3.20.20.80">
    <property type="entry name" value="Glycosidases"/>
    <property type="match status" value="1"/>
</dbReference>
<dbReference type="STRING" id="1437603.GCA_000771525_00526"/>
<keyword evidence="6" id="KW-1185">Reference proteome</keyword>
<feature type="region of interest" description="Disordered" evidence="2">
    <location>
        <begin position="134"/>
        <end position="173"/>
    </location>
</feature>
<dbReference type="RefSeq" id="WP_081882963.1">
    <property type="nucleotide sequence ID" value="NZ_JDUO01000016.1"/>
</dbReference>
<evidence type="ECO:0000313" key="5">
    <source>
        <dbReference type="EMBL" id="KFI76434.1"/>
    </source>
</evidence>
<accession>A0A087BZI4</accession>
<dbReference type="InterPro" id="IPR035992">
    <property type="entry name" value="Ricin_B-like_lectins"/>
</dbReference>
<sequence>MIIQKASIILLCAFAFILPGHNPVSSAVTGSENTGTEYNSHTVDAKKPSSDSKSMPSNPSVALPDTVNRSIPDNATVVSPRLASMSNGVVKDLVTGDTVTDPALVGSPEEQPDPLAKTKGHQFIPVSVARVKDSFSQKNAGESDGSDSAREGAQGAGMMDKEMARGERQSSRVRPVSLVDGGVHNAAYTVPGNQYGAYWGNYNSQPAFFERNGTLFAQQARPVIDVSSWQQDISWQAVKDAGIQGVIIRLSYGWGNHIDRSAEYNISECRRLNIPFGLYVYSYAANGSDGRAEASDVLAKLRSIRVSASDLRYPIFYDLEQWTDSGRTPATSSNTYNDIVNSWFSGMEAGGFGNLQIYSYPDYLNGPLNSSNIHSKTGWVASYGPSMGFAFQLEFRGWQYSDVGNVPGIQGHVDLSAFGNKSYVDDNPAGEDPSMSAVKVLDISEGDYYVVSSYPHQVVDIAWAGKNNGDMSEIWQYIGGSNQVFHIKPVGNGRYMLIACHSEKALDVNEGHSANGTRIIQYRQQNSPNQQWEIYRTAEGSLIFKSMVNSSKNRVLDIVSGNSSNGAPLDIWGFNRGVNQRFQIAPVGTYRSGSEGWISLQGKTYWYTNGVRAVSREVVDPASGLWYYVDAAGQRVTGWRALADGRRVYYDPSNYAMIHGEKCISGYWYFFDALGNMACNRDVWLPAEQKWVRYDSSGHMVYGENYFRGGWYYFDSYSGAMVKGWKYLAVNQGKWVYYDLISGRMVHGESCIAGNWYYFDDFTGATTYGWKLLGGNRWVYYDSTFGWMLKGWHAVDGRMRHFDDITGAVLN</sequence>
<feature type="domain" description="Ricin B lectin" evidence="4">
    <location>
        <begin position="444"/>
        <end position="522"/>
    </location>
</feature>
<dbReference type="GO" id="GO:0016998">
    <property type="term" value="P:cell wall macromolecule catabolic process"/>
    <property type="evidence" value="ECO:0007669"/>
    <property type="project" value="InterPro"/>
</dbReference>
<feature type="compositionally biased region" description="Polar residues" evidence="2">
    <location>
        <begin position="28"/>
        <end position="42"/>
    </location>
</feature>
<protein>
    <submittedName>
        <fullName evidence="5">Glycosyl hydrolase family 25</fullName>
    </submittedName>
</protein>